<feature type="compositionally biased region" description="Polar residues" evidence="1">
    <location>
        <begin position="28"/>
        <end position="43"/>
    </location>
</feature>
<sequence>MNIACHAPFDANWKVTVGVLNDDDGSKAASSKPQKTRQSSSAPASKPCDAPSHAEPSSETPLGTSNGQTDEISPAQLPTWSVEQEVHHGQDVEVTSRPTPSIAYDTTGILPWNSTWDFDFSLDPWLDCATPFTALETWDMDMAQAAATEVSLSTPTLPISYLSSQHSRSTAPPLDDAGVVNRQTKCLKHSTSLDDELTHEQSINWDDFFFQHYEHCISGWAYSLKDDGKGNYLRFVLDFIRGPNVHAESPFRLAVLAWTAKHWAVACQPGDDTWRQYYSRATAALQRLDAQGPTDSPETCSSGQRVMASASEVAICTGLFLCRCDVLNDDLGSILNYLETLKLRLDADLDGVELSAFASQILLWLGYLHVRVSIFASPCPAPTTTNNITAVSTTLLDAIASHPSYQQILDRSQTYLSEIFGDSYPPEELLHDAEKAPVAVRTHETFCLIANMLRYRSWKRLVVQHGGGDESAQLELDNAKVEAIDADMRRMDVEFGLAMATNPSAAVLRRICFQQLAVPPTRPGAHATRFHNLRSSTSPASGIALANMHLVSSPGSTGVTPPLARETTLHDDAPPLPPDSSLLNRASSQWLACYAVFLTAKILWSRLLHPTLRSEASAVAAVRSILDIALHLRRAAAAHESSSPTGTSWPHKMPRSMLWPLPLFVAGVETTDEVHADWIRGFMDEVTASWGGEVAMSAKEGREAQGGVGGVGRRQQGDGMMMSGANRVQTLMGRVRRLQDRLGCRVDIEGVVKEMGAGEGGRGFIL</sequence>
<dbReference type="GeneID" id="72067569"/>
<dbReference type="OrthoDB" id="648861at2759"/>
<dbReference type="RefSeq" id="XP_047842917.1">
    <property type="nucleotide sequence ID" value="XM_047986933.1"/>
</dbReference>
<evidence type="ECO:0000313" key="2">
    <source>
        <dbReference type="EMBL" id="UNI19436.1"/>
    </source>
</evidence>
<name>A0A9Q8QHU0_9HYPO</name>
<gene>
    <name evidence="2" type="ORF">JDV02_005620</name>
</gene>
<evidence type="ECO:0000256" key="1">
    <source>
        <dbReference type="SAM" id="MobiDB-lite"/>
    </source>
</evidence>
<dbReference type="EMBL" id="CP086358">
    <property type="protein sequence ID" value="UNI19436.1"/>
    <property type="molecule type" value="Genomic_DNA"/>
</dbReference>
<proteinExistence type="predicted"/>
<feature type="region of interest" description="Disordered" evidence="1">
    <location>
        <begin position="20"/>
        <end position="73"/>
    </location>
</feature>
<feature type="region of interest" description="Disordered" evidence="1">
    <location>
        <begin position="701"/>
        <end position="720"/>
    </location>
</feature>
<protein>
    <submittedName>
        <fullName evidence="2">Uncharacterized protein</fullName>
    </submittedName>
</protein>
<evidence type="ECO:0000313" key="3">
    <source>
        <dbReference type="Proteomes" id="UP000829364"/>
    </source>
</evidence>
<organism evidence="2 3">
    <name type="scientific">Purpureocillium takamizusanense</name>
    <dbReference type="NCBI Taxonomy" id="2060973"/>
    <lineage>
        <taxon>Eukaryota</taxon>
        <taxon>Fungi</taxon>
        <taxon>Dikarya</taxon>
        <taxon>Ascomycota</taxon>
        <taxon>Pezizomycotina</taxon>
        <taxon>Sordariomycetes</taxon>
        <taxon>Hypocreomycetidae</taxon>
        <taxon>Hypocreales</taxon>
        <taxon>Ophiocordycipitaceae</taxon>
        <taxon>Purpureocillium</taxon>
    </lineage>
</organism>
<keyword evidence="3" id="KW-1185">Reference proteome</keyword>
<dbReference type="KEGG" id="ptkz:JDV02_005620"/>
<reference evidence="2" key="1">
    <citation type="submission" date="2021-11" db="EMBL/GenBank/DDBJ databases">
        <title>Purpureocillium_takamizusanense_genome.</title>
        <authorList>
            <person name="Nguyen N.-H."/>
        </authorList>
    </citation>
    <scope>NUCLEOTIDE SEQUENCE</scope>
    <source>
        <strain evidence="2">PT3</strain>
    </source>
</reference>
<feature type="compositionally biased region" description="Polar residues" evidence="1">
    <location>
        <begin position="55"/>
        <end position="73"/>
    </location>
</feature>
<dbReference type="Proteomes" id="UP000829364">
    <property type="component" value="Chromosome 5"/>
</dbReference>
<dbReference type="AlphaFoldDB" id="A0A9Q8QHU0"/>
<accession>A0A9Q8QHU0</accession>